<gene>
    <name evidence="10" type="ORF">DAKH74_031640</name>
</gene>
<dbReference type="AlphaFoldDB" id="A0AAV5S0Z4"/>
<dbReference type="GO" id="GO:0008270">
    <property type="term" value="F:zinc ion binding"/>
    <property type="evidence" value="ECO:0007669"/>
    <property type="project" value="UniProtKB-KW"/>
</dbReference>
<keyword evidence="11" id="KW-1185">Reference proteome</keyword>
<reference evidence="10 11" key="1">
    <citation type="journal article" date="2023" name="Elife">
        <title>Identification of key yeast species and microbe-microbe interactions impacting larval growth of Drosophila in the wild.</title>
        <authorList>
            <person name="Mure A."/>
            <person name="Sugiura Y."/>
            <person name="Maeda R."/>
            <person name="Honda K."/>
            <person name="Sakurai N."/>
            <person name="Takahashi Y."/>
            <person name="Watada M."/>
            <person name="Katoh T."/>
            <person name="Gotoh A."/>
            <person name="Gotoh Y."/>
            <person name="Taniguchi I."/>
            <person name="Nakamura K."/>
            <person name="Hayashi T."/>
            <person name="Katayama T."/>
            <person name="Uemura T."/>
            <person name="Hattori Y."/>
        </authorList>
    </citation>
    <scope>NUCLEOTIDE SEQUENCE [LARGE SCALE GENOMIC DNA]</scope>
    <source>
        <strain evidence="10 11">KH-74</strain>
    </source>
</reference>
<feature type="coiled-coil region" evidence="7">
    <location>
        <begin position="515"/>
        <end position="542"/>
    </location>
</feature>
<dbReference type="EMBL" id="BTGD01000008">
    <property type="protein sequence ID" value="GMM56548.1"/>
    <property type="molecule type" value="Genomic_DNA"/>
</dbReference>
<comment type="caution">
    <text evidence="10">The sequence shown here is derived from an EMBL/GenBank/DDBJ whole genome shotgun (WGS) entry which is preliminary data.</text>
</comment>
<proteinExistence type="predicted"/>
<dbReference type="GO" id="GO:0005737">
    <property type="term" value="C:cytoplasm"/>
    <property type="evidence" value="ECO:0007669"/>
    <property type="project" value="UniProtKB-SubCell"/>
</dbReference>
<dbReference type="Pfam" id="PF00097">
    <property type="entry name" value="zf-C3HC4"/>
    <property type="match status" value="1"/>
</dbReference>
<dbReference type="PROSITE" id="PS50089">
    <property type="entry name" value="ZF_RING_2"/>
    <property type="match status" value="1"/>
</dbReference>
<dbReference type="FunFam" id="3.30.40.10:FF:000595">
    <property type="entry name" value="MAG2p Cytoplasmic protein"/>
    <property type="match status" value="1"/>
</dbReference>
<name>A0AAV5S0Z4_MAUHU</name>
<evidence type="ECO:0000256" key="1">
    <source>
        <dbReference type="ARBA" id="ARBA00004496"/>
    </source>
</evidence>
<dbReference type="GO" id="GO:0000976">
    <property type="term" value="F:transcription cis-regulatory region binding"/>
    <property type="evidence" value="ECO:0007669"/>
    <property type="project" value="TreeGrafter"/>
</dbReference>
<accession>A0AAV5S0Z4</accession>
<dbReference type="Proteomes" id="UP001377567">
    <property type="component" value="Unassembled WGS sequence"/>
</dbReference>
<feature type="domain" description="RING-type" evidence="9">
    <location>
        <begin position="201"/>
        <end position="256"/>
    </location>
</feature>
<evidence type="ECO:0000256" key="2">
    <source>
        <dbReference type="ARBA" id="ARBA00022490"/>
    </source>
</evidence>
<dbReference type="InterPro" id="IPR001841">
    <property type="entry name" value="Znf_RING"/>
</dbReference>
<keyword evidence="7" id="KW-0175">Coiled coil</keyword>
<evidence type="ECO:0000313" key="11">
    <source>
        <dbReference type="Proteomes" id="UP001377567"/>
    </source>
</evidence>
<keyword evidence="5" id="KW-0862">Zinc</keyword>
<evidence type="ECO:0000256" key="8">
    <source>
        <dbReference type="SAM" id="MobiDB-lite"/>
    </source>
</evidence>
<feature type="compositionally biased region" description="Basic residues" evidence="8">
    <location>
        <begin position="660"/>
        <end position="671"/>
    </location>
</feature>
<keyword evidence="4 6" id="KW-0863">Zinc-finger</keyword>
<dbReference type="Gene3D" id="3.30.40.10">
    <property type="entry name" value="Zinc/RING finger domain, C3HC4 (zinc finger)"/>
    <property type="match status" value="1"/>
</dbReference>
<evidence type="ECO:0000256" key="6">
    <source>
        <dbReference type="PROSITE-ProRule" id="PRU00175"/>
    </source>
</evidence>
<protein>
    <submittedName>
        <fullName evidence="10">Mag2 protein</fullName>
    </submittedName>
</protein>
<feature type="compositionally biased region" description="Basic and acidic residues" evidence="8">
    <location>
        <begin position="590"/>
        <end position="607"/>
    </location>
</feature>
<evidence type="ECO:0000313" key="10">
    <source>
        <dbReference type="EMBL" id="GMM56548.1"/>
    </source>
</evidence>
<evidence type="ECO:0000259" key="9">
    <source>
        <dbReference type="PROSITE" id="PS50089"/>
    </source>
</evidence>
<feature type="region of interest" description="Disordered" evidence="8">
    <location>
        <begin position="583"/>
        <end position="682"/>
    </location>
</feature>
<dbReference type="InterPro" id="IPR017907">
    <property type="entry name" value="Znf_RING_CS"/>
</dbReference>
<keyword evidence="2" id="KW-0963">Cytoplasm</keyword>
<organism evidence="10 11">
    <name type="scientific">Maudiozyma humilis</name>
    <name type="common">Sour dough yeast</name>
    <name type="synonym">Kazachstania humilis</name>
    <dbReference type="NCBI Taxonomy" id="51915"/>
    <lineage>
        <taxon>Eukaryota</taxon>
        <taxon>Fungi</taxon>
        <taxon>Dikarya</taxon>
        <taxon>Ascomycota</taxon>
        <taxon>Saccharomycotina</taxon>
        <taxon>Saccharomycetes</taxon>
        <taxon>Saccharomycetales</taxon>
        <taxon>Saccharomycetaceae</taxon>
        <taxon>Maudiozyma</taxon>
    </lineage>
</organism>
<dbReference type="InterPro" id="IPR018957">
    <property type="entry name" value="Znf_C3HC4_RING-type"/>
</dbReference>
<dbReference type="SUPFAM" id="SSF57850">
    <property type="entry name" value="RING/U-box"/>
    <property type="match status" value="1"/>
</dbReference>
<sequence>MVEAKDSMLAAKSNGSDKDIGARGGKQKGNNSDTKLNERSGSKKGKGKPNKARNNNGNGTQGQFTKRPGQYKRKQQNQYRAEGFQEEQIPGLDTSIEDELMGGNFKLKGRKTQVSIKHLLDFNLPEIERFNEADSTHRKTVNKRRSQNKEHVHLSGDTFINVNSRFLVKEDGQYSEQVNNPNVPLPDDKIVRVIVPRGQSCPICLCDEPVAPRMVTCGHIFCCSCLINFFSMEDTVTNKETGYKKKKNYKDCPLCNNIVRPQRVKNAMFTDFASTSNATAPKVGSTVDLKLMCLPHGSLVALPTDLNIDPTVVGNFPDYNIDELNGYCHIMKCSTSMELELLQRDIDAINTQYEIDKALFDEDKKYVSLAIESINEKISAIISASSEGNGDIGSSLTDGISNLTLGNAKIPDLRSRYSDSDAFFFYETAFNSKTRYFLSHLDIKILLSTFQFYSAFPDNLTVLIENIHYDGVVTEQLIKRLKYIGNLPLGTEVAFLDIDWRNMDIIPKIVYDEFATELKNRRRQLNRRKQKEDHEKKMYQQKLEEDQMKFYQEENGSSVSFHESSVLLNNAINSSSHLDSLSNVSASRRGASDGDNQQKPKSKRYDETTIWGTSISVQPDEKTSQENKEFEEMLLQKLSDPSSVDPENEQAANNDSSKNGKGKRKKNKKGKVLLFSSNSAML</sequence>
<dbReference type="InterPro" id="IPR013083">
    <property type="entry name" value="Znf_RING/FYVE/PHD"/>
</dbReference>
<dbReference type="PANTHER" id="PTHR12983">
    <property type="entry name" value="RING FINGER 10 FAMILY MEMBER"/>
    <property type="match status" value="1"/>
</dbReference>
<dbReference type="GO" id="GO:0045944">
    <property type="term" value="P:positive regulation of transcription by RNA polymerase II"/>
    <property type="evidence" value="ECO:0007669"/>
    <property type="project" value="TreeGrafter"/>
</dbReference>
<comment type="subcellular location">
    <subcellularLocation>
        <location evidence="1">Cytoplasm</location>
    </subcellularLocation>
</comment>
<dbReference type="SMART" id="SM00184">
    <property type="entry name" value="RING"/>
    <property type="match status" value="1"/>
</dbReference>
<dbReference type="InterPro" id="IPR039739">
    <property type="entry name" value="MAG2/RNF10"/>
</dbReference>
<dbReference type="PANTHER" id="PTHR12983:SF9">
    <property type="entry name" value="E3 UBIQUITIN-PROTEIN LIGASE RNF10"/>
    <property type="match status" value="1"/>
</dbReference>
<feature type="region of interest" description="Disordered" evidence="8">
    <location>
        <begin position="1"/>
        <end position="92"/>
    </location>
</feature>
<feature type="compositionally biased region" description="Basic and acidic residues" evidence="8">
    <location>
        <begin position="619"/>
        <end position="631"/>
    </location>
</feature>
<evidence type="ECO:0000256" key="5">
    <source>
        <dbReference type="ARBA" id="ARBA00022833"/>
    </source>
</evidence>
<keyword evidence="3" id="KW-0479">Metal-binding</keyword>
<evidence type="ECO:0000256" key="7">
    <source>
        <dbReference type="SAM" id="Coils"/>
    </source>
</evidence>
<feature type="compositionally biased region" description="Basic residues" evidence="8">
    <location>
        <begin position="42"/>
        <end position="51"/>
    </location>
</feature>
<evidence type="ECO:0000256" key="3">
    <source>
        <dbReference type="ARBA" id="ARBA00022723"/>
    </source>
</evidence>
<evidence type="ECO:0000256" key="4">
    <source>
        <dbReference type="ARBA" id="ARBA00022771"/>
    </source>
</evidence>
<dbReference type="PROSITE" id="PS00518">
    <property type="entry name" value="ZF_RING_1"/>
    <property type="match status" value="1"/>
</dbReference>